<dbReference type="Proteomes" id="UP000770889">
    <property type="component" value="Unassembled WGS sequence"/>
</dbReference>
<gene>
    <name evidence="1" type="ORF">KME65_09505</name>
</gene>
<accession>A0A944MD19</accession>
<sequence>MTAGIPIIDLRSHDGEVTGDVSVTFGAGVDPAGGATNIRNHLGFYPVSDETGGVDTNGDGIADVKPGDPDYANKAQTYALPTKLYLSKQPGREQYLGEVRLSGGALYAPFLRYRGKSAPSGLPAGFPFGANDRQKMEDFLKAGSKKPSSLYFVFAAANPKGMKHLVNLGNNQLGFEETPLKGLAERDYDDALFNFNFVAY</sequence>
<evidence type="ECO:0000313" key="2">
    <source>
        <dbReference type="Proteomes" id="UP000770889"/>
    </source>
</evidence>
<proteinExistence type="predicted"/>
<dbReference type="EMBL" id="JAHHGM010000007">
    <property type="protein sequence ID" value="MBT2989187.1"/>
    <property type="molecule type" value="Genomic_DNA"/>
</dbReference>
<dbReference type="AlphaFoldDB" id="A0A944MD19"/>
<comment type="caution">
    <text evidence="1">The sequence shown here is derived from an EMBL/GenBank/DDBJ whole genome shotgun (WGS) entry which is preliminary data.</text>
</comment>
<protein>
    <submittedName>
        <fullName evidence="1">Uncharacterized protein</fullName>
    </submittedName>
</protein>
<evidence type="ECO:0000313" key="1">
    <source>
        <dbReference type="EMBL" id="MBT2989187.1"/>
    </source>
</evidence>
<name>A0A944MD19_9GAMM</name>
<reference evidence="1 2" key="1">
    <citation type="submission" date="2021-05" db="EMBL/GenBank/DDBJ databases">
        <title>Genetic and Functional Diversity in Clade A Lucinid endosymbionts from the Bahamas.</title>
        <authorList>
            <person name="Giani N.M."/>
            <person name="Engel A.S."/>
            <person name="Campbell B.J."/>
        </authorList>
    </citation>
    <scope>NUCLEOTIDE SEQUENCE [LARGE SCALE GENOMIC DNA]</scope>
    <source>
        <strain evidence="1">LUC16012Gg_MoonRockCtena</strain>
    </source>
</reference>
<organism evidence="1 2">
    <name type="scientific">Candidatus Thiodiazotropha taylori</name>
    <dbReference type="NCBI Taxonomy" id="2792791"/>
    <lineage>
        <taxon>Bacteria</taxon>
        <taxon>Pseudomonadati</taxon>
        <taxon>Pseudomonadota</taxon>
        <taxon>Gammaproteobacteria</taxon>
        <taxon>Chromatiales</taxon>
        <taxon>Sedimenticolaceae</taxon>
        <taxon>Candidatus Thiodiazotropha</taxon>
    </lineage>
</organism>